<organism evidence="1 2">
    <name type="scientific">Tritrichomonas musculus</name>
    <dbReference type="NCBI Taxonomy" id="1915356"/>
    <lineage>
        <taxon>Eukaryota</taxon>
        <taxon>Metamonada</taxon>
        <taxon>Parabasalia</taxon>
        <taxon>Tritrichomonadida</taxon>
        <taxon>Tritrichomonadidae</taxon>
        <taxon>Tritrichomonas</taxon>
    </lineage>
</organism>
<evidence type="ECO:0008006" key="3">
    <source>
        <dbReference type="Google" id="ProtNLM"/>
    </source>
</evidence>
<dbReference type="SUPFAM" id="SSF52058">
    <property type="entry name" value="L domain-like"/>
    <property type="match status" value="1"/>
</dbReference>
<dbReference type="InterPro" id="IPR032675">
    <property type="entry name" value="LRR_dom_sf"/>
</dbReference>
<dbReference type="InterPro" id="IPR053139">
    <property type="entry name" value="Surface_bspA-like"/>
</dbReference>
<dbReference type="PANTHER" id="PTHR45661">
    <property type="entry name" value="SURFACE ANTIGEN"/>
    <property type="match status" value="1"/>
</dbReference>
<protein>
    <recommendedName>
        <fullName evidence="3">Leucine-rich repeat domain-containing protein</fullName>
    </recommendedName>
</protein>
<evidence type="ECO:0000313" key="2">
    <source>
        <dbReference type="Proteomes" id="UP001470230"/>
    </source>
</evidence>
<proteinExistence type="predicted"/>
<gene>
    <name evidence="1" type="ORF">M9Y10_008776</name>
</gene>
<dbReference type="Gene3D" id="3.80.10.10">
    <property type="entry name" value="Ribonuclease Inhibitor"/>
    <property type="match status" value="2"/>
</dbReference>
<accession>A0ABR2J074</accession>
<keyword evidence="2" id="KW-1185">Reference proteome</keyword>
<reference evidence="1 2" key="1">
    <citation type="submission" date="2024-04" db="EMBL/GenBank/DDBJ databases">
        <title>Tritrichomonas musculus Genome.</title>
        <authorList>
            <person name="Alves-Ferreira E."/>
            <person name="Grigg M."/>
            <person name="Lorenzi H."/>
            <person name="Galac M."/>
        </authorList>
    </citation>
    <scope>NUCLEOTIDE SEQUENCE [LARGE SCALE GENOMIC DNA]</scope>
    <source>
        <strain evidence="1 2">EAF2021</strain>
    </source>
</reference>
<dbReference type="InterPro" id="IPR026906">
    <property type="entry name" value="LRR_5"/>
</dbReference>
<comment type="caution">
    <text evidence="1">The sequence shown here is derived from an EMBL/GenBank/DDBJ whole genome shotgun (WGS) entry which is preliminary data.</text>
</comment>
<dbReference type="EMBL" id="JAPFFF010000014">
    <property type="protein sequence ID" value="KAK8870878.1"/>
    <property type="molecule type" value="Genomic_DNA"/>
</dbReference>
<dbReference type="Proteomes" id="UP001470230">
    <property type="component" value="Unassembled WGS sequence"/>
</dbReference>
<evidence type="ECO:0000313" key="1">
    <source>
        <dbReference type="EMBL" id="KAK8870878.1"/>
    </source>
</evidence>
<dbReference type="PANTHER" id="PTHR45661:SF3">
    <property type="entry name" value="IG-LIKE DOMAIN-CONTAINING PROTEIN"/>
    <property type="match status" value="1"/>
</dbReference>
<name>A0ABR2J074_9EUKA</name>
<dbReference type="Pfam" id="PF13306">
    <property type="entry name" value="LRR_5"/>
    <property type="match status" value="3"/>
</dbReference>
<sequence length="462" mass="52397">MSRSRSDKEVILEYIKYSINEEEKTANVIRCQDNISEIIIPRSIKYESNEYVVTTISNGAFGYSNVRSISFEPNSELRTIERNALYDSTLARLQIPASAIELEDGWCIGTKDLSHVEVEPGNARYSSFDGKCIIGKSDITQEDYDTLVFWVRDTLEANIPPTIKIIGPYAFSGSKIESIVIPSHITKICKRAFSECNQLFQIEFEPNSELRTIEKEAFYNSALAGIRIPSNTVELKDGWCFGTYYLSNVEVEQGNARYSSVDGKCIIGKSDIAQEDYDTLVFWVRDTLEANIPPTIKIIGPYAFAGSLIVSIVIPSLFTKICERAFYECEQLFQIEFEPNSELQIIEKEAFSHSALERILIPSHVTKICERAFSYCDLLFRVEFEPNSELRSIEKEVFFFGKLTSLLIPCSVTHISDDAFSLCEGLKIVEIEENSVDEGISMSTFRSEIIMLPVKKRSFSKE</sequence>